<proteinExistence type="predicted"/>
<evidence type="ECO:0000313" key="4">
    <source>
        <dbReference type="EMBL" id="TXC06226.1"/>
    </source>
</evidence>
<keyword evidence="2" id="KW-0539">Nucleus</keyword>
<evidence type="ECO:0000313" key="5">
    <source>
        <dbReference type="Proteomes" id="UP000321331"/>
    </source>
</evidence>
<dbReference type="EMBL" id="VMNF01000006">
    <property type="protein sequence ID" value="TXC06226.1"/>
    <property type="molecule type" value="Genomic_DNA"/>
</dbReference>
<accession>A0A5C6T684</accession>
<evidence type="ECO:0008006" key="6">
    <source>
        <dbReference type="Google" id="ProtNLM"/>
    </source>
</evidence>
<evidence type="ECO:0000256" key="1">
    <source>
        <dbReference type="ARBA" id="ARBA00004123"/>
    </source>
</evidence>
<dbReference type="GO" id="GO:0005634">
    <property type="term" value="C:nucleus"/>
    <property type="evidence" value="ECO:0007669"/>
    <property type="project" value="UniProtKB-SubCell"/>
</dbReference>
<dbReference type="GO" id="GO:0003700">
    <property type="term" value="F:DNA-binding transcription factor activity"/>
    <property type="evidence" value="ECO:0007669"/>
    <property type="project" value="TreeGrafter"/>
</dbReference>
<dbReference type="AlphaFoldDB" id="A0A5C6T684"/>
<dbReference type="Pfam" id="PF11951">
    <property type="entry name" value="Fungal_trans_2"/>
    <property type="match status" value="1"/>
</dbReference>
<evidence type="ECO:0000256" key="3">
    <source>
        <dbReference type="SAM" id="MobiDB-lite"/>
    </source>
</evidence>
<dbReference type="InterPro" id="IPR021858">
    <property type="entry name" value="Fun_TF"/>
</dbReference>
<comment type="subcellular location">
    <subcellularLocation>
        <location evidence="1">Nucleus</location>
    </subcellularLocation>
</comment>
<gene>
    <name evidence="4" type="ORF">FocTR4_00010151</name>
</gene>
<feature type="compositionally biased region" description="Low complexity" evidence="3">
    <location>
        <begin position="151"/>
        <end position="160"/>
    </location>
</feature>
<dbReference type="PANTHER" id="PTHR37534:SF7">
    <property type="entry name" value="TRANSCRIPTIONAL ACTIVATOR PROTEIN UGA3"/>
    <property type="match status" value="1"/>
</dbReference>
<reference evidence="4 5" key="1">
    <citation type="submission" date="2019-07" db="EMBL/GenBank/DDBJ databases">
        <title>The First High-Quality Draft Genome Sequence of the Causal Agent of the Current Panama Disease Epidemic.</title>
        <authorList>
            <person name="Warmington R.J."/>
            <person name="Kay W."/>
            <person name="Jeffries A."/>
            <person name="Bebber D."/>
            <person name="Moore K."/>
            <person name="Studholme D.J."/>
        </authorList>
    </citation>
    <scope>NUCLEOTIDE SEQUENCE [LARGE SCALE GENOMIC DNA]</scope>
    <source>
        <strain evidence="4 5">TR4</strain>
    </source>
</reference>
<name>A0A5C6T684_FUSOC</name>
<dbReference type="Proteomes" id="UP000321331">
    <property type="component" value="Unassembled WGS sequence"/>
</dbReference>
<protein>
    <recommendedName>
        <fullName evidence="6">Transcription factor domain-containing protein</fullName>
    </recommendedName>
</protein>
<dbReference type="GO" id="GO:0045944">
    <property type="term" value="P:positive regulation of transcription by RNA polymerase II"/>
    <property type="evidence" value="ECO:0007669"/>
    <property type="project" value="TreeGrafter"/>
</dbReference>
<feature type="compositionally biased region" description="Basic and acidic residues" evidence="3">
    <location>
        <begin position="141"/>
        <end position="150"/>
    </location>
</feature>
<sequence length="860" mass="96653">MESSPESVRPVKRVKYARQDDAIPLNIATSSIRASDSADGSLVTDVPLFENTWPMTTGVSSPSEVLFNLPEDLGNSWAPAFTGKEVNLLSLTIHLTSPTFPYGSTFSETLQILTLTRCPCQIPVEDLEVRWVSDERCNHGQKGDEREHVAPTHPALTPTLTPLHNPTENPSSIHHVPDFVPIPAEKIKTTRRPDHAMVDYQVRELTFHSAPQPALNLQVATAPQPQPQPQPEPPRSQAQRLPRLLPAVHDALPERAVEPQDSKKRGLAPVEGLVVSPFTANEDRLIVSAYPRYARPENGQVNGYVKFNWPSRAPSRRPSGPVPLPPEDDVEDITSNVTRSHTAGRTPTIITLVNPGPAVSSAPNGTISPMDLEGGWGSTSSPILMAGSPVSVQDTSQILVAGDPKMLPPQFGFQAKMDHIDRRLFEFSFAHHSVDIKNWCPGRSVLSNTNLWLKDLAPMHKNEGILHAIQSLAGVYIYDYIPDERIRQRINQRYVTADQYFSTLLNAPESRENGKGQEVITMAVLLSMQDIVLTERRLKKPYNPRWLEGFRQGEYFLQATDPGARYWKNNNVQYNELRISQSIIVGRAVILAQPMMALPSPETFNPEAEAGRFSWLLYGTEKDMFEIHGGCGFSKKLLHLMSQVTYCAGRLQQEPESTIVPITAKFLLRELSEMRQWSREGKDWELARKYPPTIDWVRDKADEVIIDSNQIMTEVTAEAWRIAAIIYYQCRLLRLPRNHPEVLANLDDLARCIRIMPTSGSHFTAQAPLLPVFFLGLLATEPVHKDVSMDWFEQVVQTPVRSSVPPLYDALLRIWGWIDKEVQIPRDPTALPKSIGKRYPWWEHLVAKVLEAEEETLCLT</sequence>
<organism evidence="4 5">
    <name type="scientific">Fusarium oxysporum f. sp. cubense</name>
    <dbReference type="NCBI Taxonomy" id="61366"/>
    <lineage>
        <taxon>Eukaryota</taxon>
        <taxon>Fungi</taxon>
        <taxon>Dikarya</taxon>
        <taxon>Ascomycota</taxon>
        <taxon>Pezizomycotina</taxon>
        <taxon>Sordariomycetes</taxon>
        <taxon>Hypocreomycetidae</taxon>
        <taxon>Hypocreales</taxon>
        <taxon>Nectriaceae</taxon>
        <taxon>Fusarium</taxon>
        <taxon>Fusarium oxysporum species complex</taxon>
    </lineage>
</organism>
<evidence type="ECO:0000256" key="2">
    <source>
        <dbReference type="ARBA" id="ARBA00023242"/>
    </source>
</evidence>
<feature type="region of interest" description="Disordered" evidence="3">
    <location>
        <begin position="141"/>
        <end position="160"/>
    </location>
</feature>
<comment type="caution">
    <text evidence="4">The sequence shown here is derived from an EMBL/GenBank/DDBJ whole genome shotgun (WGS) entry which is preliminary data.</text>
</comment>
<dbReference type="GO" id="GO:0000976">
    <property type="term" value="F:transcription cis-regulatory region binding"/>
    <property type="evidence" value="ECO:0007669"/>
    <property type="project" value="TreeGrafter"/>
</dbReference>
<dbReference type="PANTHER" id="PTHR37534">
    <property type="entry name" value="TRANSCRIPTIONAL ACTIVATOR PROTEIN UGA3"/>
    <property type="match status" value="1"/>
</dbReference>